<dbReference type="GO" id="GO:0007059">
    <property type="term" value="P:chromosome segregation"/>
    <property type="evidence" value="ECO:0007669"/>
    <property type="project" value="UniProtKB-UniRule"/>
</dbReference>
<dbReference type="AlphaFoldDB" id="A0A368E207"/>
<dbReference type="InterPro" id="IPR050220">
    <property type="entry name" value="Type_II_DNA_Topoisomerases"/>
</dbReference>
<evidence type="ECO:0000256" key="7">
    <source>
        <dbReference type="HAMAP-Rule" id="MF_00936"/>
    </source>
</evidence>
<dbReference type="NCBIfam" id="NF004044">
    <property type="entry name" value="PRK05561.1"/>
    <property type="match status" value="1"/>
</dbReference>
<evidence type="ECO:0000256" key="1">
    <source>
        <dbReference type="ARBA" id="ARBA00000185"/>
    </source>
</evidence>
<gene>
    <name evidence="7 10" type="primary">parC</name>
    <name evidence="10" type="ORF">DBW69_03110</name>
</gene>
<feature type="site" description="Interaction with DNA" evidence="7">
    <location>
        <position position="82"/>
    </location>
</feature>
<dbReference type="Gene3D" id="3.30.1360.40">
    <property type="match status" value="1"/>
</dbReference>
<proteinExistence type="inferred from homology"/>
<dbReference type="PROSITE" id="PS52040">
    <property type="entry name" value="TOPO_IIA"/>
    <property type="match status" value="1"/>
</dbReference>
<comment type="caution">
    <text evidence="10">The sequence shown here is derived from an EMBL/GenBank/DDBJ whole genome shotgun (WGS) entry which is preliminary data.</text>
</comment>
<name>A0A368E207_9PROT</name>
<comment type="similarity">
    <text evidence="7">Belongs to the type II topoisomerase GyrA/ParC subunit family. ParC type 1 subfamily.</text>
</comment>
<keyword evidence="2 7" id="KW-1003">Cell membrane</keyword>
<dbReference type="GO" id="GO:0005694">
    <property type="term" value="C:chromosome"/>
    <property type="evidence" value="ECO:0007669"/>
    <property type="project" value="InterPro"/>
</dbReference>
<dbReference type="GO" id="GO:0005524">
    <property type="term" value="F:ATP binding"/>
    <property type="evidence" value="ECO:0007669"/>
    <property type="project" value="InterPro"/>
</dbReference>
<feature type="site" description="Transition state stabilizer" evidence="7">
    <location>
        <position position="125"/>
    </location>
</feature>
<dbReference type="Gene3D" id="2.120.10.90">
    <property type="entry name" value="DNA gyrase/topoisomerase IV, subunit A, C-terminal"/>
    <property type="match status" value="1"/>
</dbReference>
<dbReference type="InterPro" id="IPR006691">
    <property type="entry name" value="GyrA/parC_rep"/>
</dbReference>
<dbReference type="Gene3D" id="3.90.199.10">
    <property type="entry name" value="Topoisomerase II, domain 5"/>
    <property type="match status" value="1"/>
</dbReference>
<evidence type="ECO:0000256" key="5">
    <source>
        <dbReference type="ARBA" id="ARBA00023136"/>
    </source>
</evidence>
<dbReference type="Gene3D" id="1.10.268.10">
    <property type="entry name" value="Topoisomerase, domain 3"/>
    <property type="match status" value="1"/>
</dbReference>
<protein>
    <recommendedName>
        <fullName evidence="7">DNA topoisomerase 4 subunit A</fullName>
        <ecNumber evidence="7">5.6.2.2</ecNumber>
    </recommendedName>
    <alternativeName>
        <fullName evidence="7">Topoisomerase IV subunit A</fullName>
    </alternativeName>
</protein>
<dbReference type="GO" id="GO:0009330">
    <property type="term" value="C:DNA topoisomerase type II (double strand cut, ATP-hydrolyzing) complex"/>
    <property type="evidence" value="ECO:0007669"/>
    <property type="project" value="TreeGrafter"/>
</dbReference>
<dbReference type="InterPro" id="IPR013758">
    <property type="entry name" value="Topo_IIA_A/C_ab"/>
</dbReference>
<feature type="active site" description="O-(5'-phospho-DNA)-tyrosine intermediate" evidence="7 8">
    <location>
        <position position="126"/>
    </location>
</feature>
<dbReference type="GO" id="GO:0003677">
    <property type="term" value="F:DNA binding"/>
    <property type="evidence" value="ECO:0007669"/>
    <property type="project" value="UniProtKB-UniRule"/>
</dbReference>
<dbReference type="FunFam" id="1.10.268.10:FF:000001">
    <property type="entry name" value="DNA gyrase subunit A"/>
    <property type="match status" value="1"/>
</dbReference>
<evidence type="ECO:0000256" key="3">
    <source>
        <dbReference type="ARBA" id="ARBA00023029"/>
    </source>
</evidence>
<dbReference type="HAMAP" id="MF_00936">
    <property type="entry name" value="ParC_type1"/>
    <property type="match status" value="1"/>
</dbReference>
<dbReference type="GO" id="GO:0006265">
    <property type="term" value="P:DNA topological change"/>
    <property type="evidence" value="ECO:0007669"/>
    <property type="project" value="UniProtKB-UniRule"/>
</dbReference>
<keyword evidence="4 7" id="KW-0238">DNA-binding</keyword>
<dbReference type="EC" id="5.6.2.2" evidence="7"/>
<comment type="catalytic activity">
    <reaction evidence="1 7 8">
        <text>ATP-dependent breakage, passage and rejoining of double-stranded DNA.</text>
        <dbReference type="EC" id="5.6.2.2"/>
    </reaction>
</comment>
<feature type="site" description="Interaction with DNA" evidence="7">
    <location>
        <position position="46"/>
    </location>
</feature>
<feature type="domain" description="Topo IIA-type catalytic" evidence="9">
    <location>
        <begin position="38"/>
        <end position="503"/>
    </location>
</feature>
<dbReference type="GO" id="GO:0005737">
    <property type="term" value="C:cytoplasm"/>
    <property type="evidence" value="ECO:0007669"/>
    <property type="project" value="TreeGrafter"/>
</dbReference>
<dbReference type="EMBL" id="QOQF01000007">
    <property type="protein sequence ID" value="RCL77573.1"/>
    <property type="molecule type" value="Genomic_DNA"/>
</dbReference>
<dbReference type="Proteomes" id="UP000252132">
    <property type="component" value="Unassembled WGS sequence"/>
</dbReference>
<evidence type="ECO:0000259" key="9">
    <source>
        <dbReference type="PROSITE" id="PS52040"/>
    </source>
</evidence>
<dbReference type="InterPro" id="IPR005742">
    <property type="entry name" value="TopoIV_A_Gneg"/>
</dbReference>
<dbReference type="FunFam" id="3.90.199.10:FF:000001">
    <property type="entry name" value="DNA gyrase subunit A"/>
    <property type="match status" value="1"/>
</dbReference>
<dbReference type="InterPro" id="IPR013757">
    <property type="entry name" value="Topo_IIA_A_a_sf"/>
</dbReference>
<dbReference type="GO" id="GO:0019897">
    <property type="term" value="C:extrinsic component of plasma membrane"/>
    <property type="evidence" value="ECO:0007669"/>
    <property type="project" value="UniProtKB-UniRule"/>
</dbReference>
<dbReference type="SMART" id="SM00434">
    <property type="entry name" value="TOP4c"/>
    <property type="match status" value="1"/>
</dbReference>
<comment type="subcellular location">
    <subcellularLocation>
        <location evidence="7">Cell membrane</location>
        <topology evidence="7">Peripheral membrane protein</topology>
    </subcellularLocation>
</comment>
<keyword evidence="6 7" id="KW-0413">Isomerase</keyword>
<dbReference type="NCBIfam" id="TIGR01062">
    <property type="entry name" value="parC_Gneg"/>
    <property type="match status" value="1"/>
</dbReference>
<keyword evidence="5 7" id="KW-0472">Membrane</keyword>
<evidence type="ECO:0000256" key="6">
    <source>
        <dbReference type="ARBA" id="ARBA00023235"/>
    </source>
</evidence>
<dbReference type="SUPFAM" id="SSF101904">
    <property type="entry name" value="GyrA/ParC C-terminal domain-like"/>
    <property type="match status" value="1"/>
</dbReference>
<evidence type="ECO:0000256" key="4">
    <source>
        <dbReference type="ARBA" id="ARBA00023125"/>
    </source>
</evidence>
<dbReference type="CDD" id="cd00187">
    <property type="entry name" value="TOP4c"/>
    <property type="match status" value="1"/>
</dbReference>
<organism evidence="10 11">
    <name type="scientific">PS1 clade bacterium</name>
    <dbReference type="NCBI Taxonomy" id="2175152"/>
    <lineage>
        <taxon>Bacteria</taxon>
        <taxon>Pseudomonadati</taxon>
        <taxon>Pseudomonadota</taxon>
        <taxon>Alphaproteobacteria</taxon>
        <taxon>PS1 clade</taxon>
    </lineage>
</organism>
<evidence type="ECO:0000313" key="11">
    <source>
        <dbReference type="Proteomes" id="UP000252132"/>
    </source>
</evidence>
<evidence type="ECO:0000313" key="10">
    <source>
        <dbReference type="EMBL" id="RCL77573.1"/>
    </source>
</evidence>
<comment type="subunit">
    <text evidence="7">Heterotetramer composed of ParC and ParE.</text>
</comment>
<dbReference type="InterPro" id="IPR013760">
    <property type="entry name" value="Topo_IIA-like_dom_sf"/>
</dbReference>
<feature type="site" description="Interaction with DNA" evidence="7">
    <location>
        <position position="84"/>
    </location>
</feature>
<dbReference type="PANTHER" id="PTHR43493:SF1">
    <property type="entry name" value="DNA TOPOISOMERASE 4 SUBUNIT A"/>
    <property type="match status" value="1"/>
</dbReference>
<evidence type="ECO:0000256" key="2">
    <source>
        <dbReference type="ARBA" id="ARBA00022475"/>
    </source>
</evidence>
<dbReference type="SUPFAM" id="SSF56719">
    <property type="entry name" value="Type II DNA topoisomerase"/>
    <property type="match status" value="1"/>
</dbReference>
<dbReference type="Pfam" id="PF00521">
    <property type="entry name" value="DNA_topoisoIV"/>
    <property type="match status" value="1"/>
</dbReference>
<accession>A0A368E207</accession>
<keyword evidence="3 7" id="KW-0799">Topoisomerase</keyword>
<comment type="function">
    <text evidence="7">Topoisomerase IV is essential for chromosome segregation. It relaxes supercoiled DNA. Performs the decatenation events required during the replication of a circular DNA molecule.</text>
</comment>
<sequence length="750" mass="83748">MTKLDTPDQDPLQSVKLQEALESRYLAYALSTITNRALPDARDGLKPVHRRLLFAMRQLKLDPASGFKKCARVVGDVIGRYHPHGDQAVYDALVRQAQDFAVRYPLVDGQGNFGNIDGDSAAAMRYTEARMTEIAELLLQDLNNDTVDFRDTYDGEEEEPIVLPAAFPNLLANGSSGIAVGMATNIPPHNIGELCDAALHLVKARNARIDTLMESVKGPDFPTGGIIVEPPENLKEIYATGRGSVRLQARYEVENLGRGMWQIVVTEIPYQVQKARLIEKIAEQIQDRSLTLLDDIRDESAEDIRLVLVPRSKNIDPDQLMGVMFKQSDLEIRFAMNLNVLNAKGVPGVMGLRDLLLEWLDHRKEVLMRKSRFRLDKIEARLEILDGYLIAYLNLDEVIRIIREEDEPKAQLMKTFKLSDVQAEAILNMRLRALRKLEEQTIRTEHKELVAEGKALKALLKSDDMQWKSIATDIRELKKKYGPKTDLGKRRSTFGEAMPELDVLQEILVEKEPVTIILSQKGWIRSMKGHVENGKDIKYKTGDQGKFVLHAQTTDKLVLFATNGRAYMLQANKLPGGRGNGEPLSLMIDLEAGNEVVEVFVYDETRKLLVASRTGNGFVVAENELFSSRRAGKQILNVSVADEAICCVPATGDSIAVLGENRKLLVFPITDLPEMGRGKGVRLQKYSDGGLADVRSFTASEGLIVSDRAGRSRVFEDLKDWHGTRAQAGRIRPKGFPSDGLMGPAFKNKL</sequence>
<dbReference type="Pfam" id="PF03989">
    <property type="entry name" value="DNA_gyraseA_C"/>
    <property type="match status" value="3"/>
</dbReference>
<evidence type="ECO:0000256" key="8">
    <source>
        <dbReference type="PROSITE-ProRule" id="PRU01384"/>
    </source>
</evidence>
<dbReference type="PANTHER" id="PTHR43493">
    <property type="entry name" value="DNA GYRASE/TOPOISOMERASE SUBUNIT A"/>
    <property type="match status" value="1"/>
</dbReference>
<reference evidence="10 11" key="1">
    <citation type="journal article" date="2018" name="Microbiome">
        <title>Fine metagenomic profile of the Mediterranean stratified and mixed water columns revealed by assembly and recruitment.</title>
        <authorList>
            <person name="Haro-Moreno J.M."/>
            <person name="Lopez-Perez M."/>
            <person name="De La Torre J.R."/>
            <person name="Picazo A."/>
            <person name="Camacho A."/>
            <person name="Rodriguez-Valera F."/>
        </authorList>
    </citation>
    <scope>NUCLEOTIDE SEQUENCE [LARGE SCALE GENOMIC DNA]</scope>
    <source>
        <strain evidence="10">MED-G55</strain>
    </source>
</reference>
<dbReference type="GO" id="GO:0003918">
    <property type="term" value="F:DNA topoisomerase type II (double strand cut, ATP-hydrolyzing) activity"/>
    <property type="evidence" value="ECO:0007669"/>
    <property type="project" value="UniProtKB-UniRule"/>
</dbReference>
<dbReference type="InterPro" id="IPR002205">
    <property type="entry name" value="Topo_IIA_dom_A"/>
</dbReference>
<dbReference type="InterPro" id="IPR035516">
    <property type="entry name" value="Gyrase/topoIV_suA_C"/>
</dbReference>